<keyword evidence="3" id="KW-1185">Reference proteome</keyword>
<organism evidence="2 3">
    <name type="scientific">Gigaspora rosea</name>
    <dbReference type="NCBI Taxonomy" id="44941"/>
    <lineage>
        <taxon>Eukaryota</taxon>
        <taxon>Fungi</taxon>
        <taxon>Fungi incertae sedis</taxon>
        <taxon>Mucoromycota</taxon>
        <taxon>Glomeromycotina</taxon>
        <taxon>Glomeromycetes</taxon>
        <taxon>Diversisporales</taxon>
        <taxon>Gigasporaceae</taxon>
        <taxon>Gigaspora</taxon>
    </lineage>
</organism>
<feature type="region of interest" description="Disordered" evidence="1">
    <location>
        <begin position="1"/>
        <end position="28"/>
    </location>
</feature>
<gene>
    <name evidence="2" type="ORF">C2G38_2222032</name>
</gene>
<evidence type="ECO:0000313" key="2">
    <source>
        <dbReference type="EMBL" id="RIB04567.1"/>
    </source>
</evidence>
<dbReference type="Proteomes" id="UP000266673">
    <property type="component" value="Unassembled WGS sequence"/>
</dbReference>
<reference evidence="2 3" key="1">
    <citation type="submission" date="2018-06" db="EMBL/GenBank/DDBJ databases">
        <title>Comparative genomics reveals the genomic features of Rhizophagus irregularis, R. cerebriforme, R. diaphanum and Gigaspora rosea, and their symbiotic lifestyle signature.</title>
        <authorList>
            <person name="Morin E."/>
            <person name="San Clemente H."/>
            <person name="Chen E.C.H."/>
            <person name="De La Providencia I."/>
            <person name="Hainaut M."/>
            <person name="Kuo A."/>
            <person name="Kohler A."/>
            <person name="Murat C."/>
            <person name="Tang N."/>
            <person name="Roy S."/>
            <person name="Loubradou J."/>
            <person name="Henrissat B."/>
            <person name="Grigoriev I.V."/>
            <person name="Corradi N."/>
            <person name="Roux C."/>
            <person name="Martin F.M."/>
        </authorList>
    </citation>
    <scope>NUCLEOTIDE SEQUENCE [LARGE SCALE GENOMIC DNA]</scope>
    <source>
        <strain evidence="2 3">DAOM 194757</strain>
    </source>
</reference>
<proteinExistence type="predicted"/>
<sequence length="57" mass="6849">MNEELAERIERQDDGSDSEVKDRNEDEQISDHIVKKKRCHISRAITEFEDEEIKKYL</sequence>
<accession>A0A397U693</accession>
<dbReference type="AlphaFoldDB" id="A0A397U693"/>
<comment type="caution">
    <text evidence="2">The sequence shown here is derived from an EMBL/GenBank/DDBJ whole genome shotgun (WGS) entry which is preliminary data.</text>
</comment>
<protein>
    <submittedName>
        <fullName evidence="2">Uncharacterized protein</fullName>
    </submittedName>
</protein>
<dbReference type="EMBL" id="QKWP01002154">
    <property type="protein sequence ID" value="RIB04567.1"/>
    <property type="molecule type" value="Genomic_DNA"/>
</dbReference>
<evidence type="ECO:0000256" key="1">
    <source>
        <dbReference type="SAM" id="MobiDB-lite"/>
    </source>
</evidence>
<name>A0A397U693_9GLOM</name>
<evidence type="ECO:0000313" key="3">
    <source>
        <dbReference type="Proteomes" id="UP000266673"/>
    </source>
</evidence>